<keyword evidence="8 9" id="KW-0472">Membrane</keyword>
<evidence type="ECO:0000256" key="9">
    <source>
        <dbReference type="SAM" id="Phobius"/>
    </source>
</evidence>
<dbReference type="EMBL" id="UGXK01000001">
    <property type="protein sequence ID" value="SUG69162.1"/>
    <property type="molecule type" value="Genomic_DNA"/>
</dbReference>
<evidence type="ECO:0000256" key="2">
    <source>
        <dbReference type="ARBA" id="ARBA00022475"/>
    </source>
</evidence>
<evidence type="ECO:0000313" key="10">
    <source>
        <dbReference type="EMBL" id="SUG69162.1"/>
    </source>
</evidence>
<feature type="transmembrane region" description="Helical" evidence="9">
    <location>
        <begin position="131"/>
        <end position="154"/>
    </location>
</feature>
<dbReference type="Proteomes" id="UP000255534">
    <property type="component" value="Unassembled WGS sequence"/>
</dbReference>
<evidence type="ECO:0000256" key="1">
    <source>
        <dbReference type="ARBA" id="ARBA00022448"/>
    </source>
</evidence>
<keyword evidence="4 9" id="KW-0812">Transmembrane</keyword>
<evidence type="ECO:0000256" key="4">
    <source>
        <dbReference type="ARBA" id="ARBA00022692"/>
    </source>
</evidence>
<sequence length="187" mass="21321">MRRRSDGRARIFTDRQFFTDFIVLAKPLGSGLARLIAAVPLPGVAGVERILWRTLGITDHEMNWRQYLLALLTLNLLGLGILFCLLFWQEWLPLNPQRLPGLSWDLALNTAVSFVTNTNWQAYSGESTLSYFSQMAGLTVQNFLSAATGIAVVLRLSAPLRARMCTRWVMPGRIWYALRYGYYFLSR</sequence>
<proteinExistence type="predicted"/>
<evidence type="ECO:0000313" key="11">
    <source>
        <dbReference type="Proteomes" id="UP000255534"/>
    </source>
</evidence>
<keyword evidence="6 9" id="KW-1133">Transmembrane helix</keyword>
<gene>
    <name evidence="10" type="primary">kdpA_2</name>
    <name evidence="10" type="ORF">NCTC5798_00218</name>
</gene>
<dbReference type="PANTHER" id="PTHR30607">
    <property type="entry name" value="POTASSIUM-TRANSPORTING ATPASE A CHAIN"/>
    <property type="match status" value="1"/>
</dbReference>
<keyword evidence="3" id="KW-0633">Potassium transport</keyword>
<evidence type="ECO:0000256" key="6">
    <source>
        <dbReference type="ARBA" id="ARBA00022989"/>
    </source>
</evidence>
<name>A0A379UP35_SALET</name>
<dbReference type="Pfam" id="PF03814">
    <property type="entry name" value="KdpA"/>
    <property type="match status" value="1"/>
</dbReference>
<organism evidence="10 11">
    <name type="scientific">Salmonella enterica I</name>
    <dbReference type="NCBI Taxonomy" id="59201"/>
    <lineage>
        <taxon>Bacteria</taxon>
        <taxon>Pseudomonadati</taxon>
        <taxon>Pseudomonadota</taxon>
        <taxon>Gammaproteobacteria</taxon>
        <taxon>Enterobacterales</taxon>
        <taxon>Enterobacteriaceae</taxon>
        <taxon>Salmonella</taxon>
    </lineage>
</organism>
<feature type="transmembrane region" description="Helical" evidence="9">
    <location>
        <begin position="67"/>
        <end position="88"/>
    </location>
</feature>
<evidence type="ECO:0000256" key="5">
    <source>
        <dbReference type="ARBA" id="ARBA00022958"/>
    </source>
</evidence>
<accession>A0A379UP35</accession>
<dbReference type="AlphaFoldDB" id="A0A379UP35"/>
<keyword evidence="2" id="KW-1003">Cell membrane</keyword>
<evidence type="ECO:0000256" key="7">
    <source>
        <dbReference type="ARBA" id="ARBA00023065"/>
    </source>
</evidence>
<dbReference type="InterPro" id="IPR004623">
    <property type="entry name" value="KdpA"/>
</dbReference>
<protein>
    <submittedName>
        <fullName evidence="10">Potassium-transporting ATPase A chain</fullName>
    </submittedName>
</protein>
<reference evidence="10 11" key="1">
    <citation type="submission" date="2018-06" db="EMBL/GenBank/DDBJ databases">
        <authorList>
            <consortium name="Pathogen Informatics"/>
            <person name="Doyle S."/>
        </authorList>
    </citation>
    <scope>NUCLEOTIDE SEQUENCE [LARGE SCALE GENOMIC DNA]</scope>
    <source>
        <strain evidence="10 11">NCTC5798</strain>
    </source>
</reference>
<keyword evidence="7" id="KW-0406">Ion transport</keyword>
<dbReference type="GO" id="GO:0008556">
    <property type="term" value="F:P-type potassium transmembrane transporter activity"/>
    <property type="evidence" value="ECO:0007669"/>
    <property type="project" value="InterPro"/>
</dbReference>
<dbReference type="GO" id="GO:0005886">
    <property type="term" value="C:plasma membrane"/>
    <property type="evidence" value="ECO:0007669"/>
    <property type="project" value="TreeGrafter"/>
</dbReference>
<dbReference type="PANTHER" id="PTHR30607:SF2">
    <property type="entry name" value="POTASSIUM-TRANSPORTING ATPASE POTASSIUM-BINDING SUBUNIT"/>
    <property type="match status" value="1"/>
</dbReference>
<evidence type="ECO:0000256" key="8">
    <source>
        <dbReference type="ARBA" id="ARBA00023136"/>
    </source>
</evidence>
<keyword evidence="5" id="KW-0630">Potassium</keyword>
<evidence type="ECO:0000256" key="3">
    <source>
        <dbReference type="ARBA" id="ARBA00022538"/>
    </source>
</evidence>
<keyword evidence="1" id="KW-0813">Transport</keyword>